<dbReference type="InterPro" id="IPR039448">
    <property type="entry name" value="Beta_helix"/>
</dbReference>
<organism evidence="6 7">
    <name type="scientific">Actinoplanes cyaneus</name>
    <dbReference type="NCBI Taxonomy" id="52696"/>
    <lineage>
        <taxon>Bacteria</taxon>
        <taxon>Bacillati</taxon>
        <taxon>Actinomycetota</taxon>
        <taxon>Actinomycetes</taxon>
        <taxon>Micromonosporales</taxon>
        <taxon>Micromonosporaceae</taxon>
        <taxon>Actinoplanes</taxon>
    </lineage>
</organism>
<dbReference type="PANTHER" id="PTHR22990">
    <property type="entry name" value="F-BOX ONLY PROTEIN"/>
    <property type="match status" value="1"/>
</dbReference>
<feature type="transmembrane region" description="Helical" evidence="3">
    <location>
        <begin position="557"/>
        <end position="574"/>
    </location>
</feature>
<evidence type="ECO:0000259" key="5">
    <source>
        <dbReference type="Pfam" id="PF13229"/>
    </source>
</evidence>
<feature type="region of interest" description="Disordered" evidence="2">
    <location>
        <begin position="213"/>
        <end position="258"/>
    </location>
</feature>
<keyword evidence="4" id="KW-0732">Signal</keyword>
<dbReference type="SUPFAM" id="SSF51126">
    <property type="entry name" value="Pectin lyase-like"/>
    <property type="match status" value="1"/>
</dbReference>
<dbReference type="Proteomes" id="UP000619479">
    <property type="component" value="Unassembled WGS sequence"/>
</dbReference>
<comment type="caution">
    <text evidence="6">The sequence shown here is derived from an EMBL/GenBank/DDBJ whole genome shotgun (WGS) entry which is preliminary data.</text>
</comment>
<keyword evidence="3" id="KW-0812">Transmembrane</keyword>
<sequence>MQIRFLTSTVAAVVAGLTLATPAHAAETTGTDAADRQAALVAAEDTRLDQVRAVAAVAAMRGQGWTTPYRLATGDGYTLVLTQRREPYTVTDLLKLAPQTFTRQTDGSYLLTENLYLNSGAKLQLSNPGGLVLRMASTSDGFVSIVSFGGVISLTGSAQSPTTVMSWDPRTKQTDTSVEDGRAYIRAIGGQFDMTYAEVSNLGFWSGRTGGVSLTGTDRPNTGDVDGPNHLSKTEREQAKEERKAGTSNPGAGDVFAQPSGDLAVPDTRFDVPGQSYVSAEITHSKITGNAYGMFISSANGVTITDVSVTGSALDGLVLHRFATGIDVSRLTTTGNGGDGFVLSRGAQQVRVSDSTSEKNGGNGFTVNGLPLATDASASGEFVGSYGNNSVSNSVARDNGRYGIEVIGGLNVSVQNNRVYGSDMGIVAREGATNVAISGNQLFEQVRQGIAIRTGVDKAEVTGNVITGTDNAIYVNGAVATVRGNTVQDAGNHGVSMVGDVDGSTMSYNVVAGVGPSALDTSRAKGDVKTDHNQIGAWHDTSSFWVRFRHYASPMTMLWAGILALIIFSAILGIRRRRSGGVVNPYANSLTLKDLSGQEKKALPGEVTVRLTVGAGAGR</sequence>
<dbReference type="InterPro" id="IPR051550">
    <property type="entry name" value="SCF-Subunits/Alg-Epimerases"/>
</dbReference>
<evidence type="ECO:0000256" key="1">
    <source>
        <dbReference type="ARBA" id="ARBA00022737"/>
    </source>
</evidence>
<accession>A0A919IEX7</accession>
<evidence type="ECO:0000256" key="4">
    <source>
        <dbReference type="SAM" id="SignalP"/>
    </source>
</evidence>
<feature type="compositionally biased region" description="Basic and acidic residues" evidence="2">
    <location>
        <begin position="232"/>
        <end position="245"/>
    </location>
</feature>
<evidence type="ECO:0000313" key="6">
    <source>
        <dbReference type="EMBL" id="GID63961.1"/>
    </source>
</evidence>
<proteinExistence type="predicted"/>
<feature type="signal peptide" evidence="4">
    <location>
        <begin position="1"/>
        <end position="25"/>
    </location>
</feature>
<keyword evidence="3" id="KW-0472">Membrane</keyword>
<feature type="domain" description="Right handed beta helix" evidence="5">
    <location>
        <begin position="278"/>
        <end position="367"/>
    </location>
</feature>
<dbReference type="SMART" id="SM00710">
    <property type="entry name" value="PbH1"/>
    <property type="match status" value="9"/>
</dbReference>
<feature type="chain" id="PRO_5038009308" description="Right handed beta helix domain-containing protein" evidence="4">
    <location>
        <begin position="26"/>
        <end position="619"/>
    </location>
</feature>
<keyword evidence="7" id="KW-1185">Reference proteome</keyword>
<evidence type="ECO:0000256" key="2">
    <source>
        <dbReference type="SAM" id="MobiDB-lite"/>
    </source>
</evidence>
<evidence type="ECO:0000256" key="3">
    <source>
        <dbReference type="SAM" id="Phobius"/>
    </source>
</evidence>
<name>A0A919IEX7_9ACTN</name>
<dbReference type="RefSeq" id="WP_203739394.1">
    <property type="nucleotide sequence ID" value="NZ_BAAAUC010000015.1"/>
</dbReference>
<dbReference type="EMBL" id="BOMH01000014">
    <property type="protein sequence ID" value="GID63961.1"/>
    <property type="molecule type" value="Genomic_DNA"/>
</dbReference>
<dbReference type="InterPro" id="IPR012334">
    <property type="entry name" value="Pectin_lyas_fold"/>
</dbReference>
<keyword evidence="3" id="KW-1133">Transmembrane helix</keyword>
<keyword evidence="1" id="KW-0677">Repeat</keyword>
<dbReference type="InterPro" id="IPR011050">
    <property type="entry name" value="Pectin_lyase_fold/virulence"/>
</dbReference>
<protein>
    <recommendedName>
        <fullName evidence="5">Right handed beta helix domain-containing protein</fullName>
    </recommendedName>
</protein>
<dbReference type="InterPro" id="IPR006626">
    <property type="entry name" value="PbH1"/>
</dbReference>
<dbReference type="AlphaFoldDB" id="A0A919IEX7"/>
<reference evidence="6" key="1">
    <citation type="submission" date="2021-01" db="EMBL/GenBank/DDBJ databases">
        <title>Whole genome shotgun sequence of Actinoplanes cyaneus NBRC 14990.</title>
        <authorList>
            <person name="Komaki H."/>
            <person name="Tamura T."/>
        </authorList>
    </citation>
    <scope>NUCLEOTIDE SEQUENCE</scope>
    <source>
        <strain evidence="6">NBRC 14990</strain>
    </source>
</reference>
<feature type="domain" description="Right handed beta helix" evidence="5">
    <location>
        <begin position="377"/>
        <end position="487"/>
    </location>
</feature>
<evidence type="ECO:0000313" key="7">
    <source>
        <dbReference type="Proteomes" id="UP000619479"/>
    </source>
</evidence>
<dbReference type="Pfam" id="PF13229">
    <property type="entry name" value="Beta_helix"/>
    <property type="match status" value="2"/>
</dbReference>
<gene>
    <name evidence="6" type="ORF">Acy02nite_18420</name>
</gene>
<dbReference type="PANTHER" id="PTHR22990:SF15">
    <property type="entry name" value="F-BOX ONLY PROTEIN 10"/>
    <property type="match status" value="1"/>
</dbReference>
<dbReference type="Gene3D" id="2.160.20.10">
    <property type="entry name" value="Single-stranded right-handed beta-helix, Pectin lyase-like"/>
    <property type="match status" value="2"/>
</dbReference>